<organism evidence="1 2">
    <name type="scientific">Lentinula guzmanii</name>
    <dbReference type="NCBI Taxonomy" id="2804957"/>
    <lineage>
        <taxon>Eukaryota</taxon>
        <taxon>Fungi</taxon>
        <taxon>Dikarya</taxon>
        <taxon>Basidiomycota</taxon>
        <taxon>Agaricomycotina</taxon>
        <taxon>Agaricomycetes</taxon>
        <taxon>Agaricomycetidae</taxon>
        <taxon>Agaricales</taxon>
        <taxon>Marasmiineae</taxon>
        <taxon>Omphalotaceae</taxon>
        <taxon>Lentinula</taxon>
    </lineage>
</organism>
<accession>A0AA38JQD8</accession>
<sequence>MLSSFRSLQTASLNDIGWGYPLNDSPDTVFQYDIPLSLQKLSLWRCYKRDVMECLLSQDPLPIISELDLGVVSPSDTEAIGKYLGRLGNNLTSLSLGFSSLDAGGDAEDFYLNCDLSLNAQLESIHFDRFLYFSEYRLTSPWLWISKIISSMCSTVLTTICFSIYLPHDQLFESHFEFCWSEMDQFFDQGLVMLPRFQHIQFRICFQSNPELDILPLVFSTIKRELPLCDKHGFLRFVVKGSSEWWEEC</sequence>
<dbReference type="EMBL" id="JANVFO010000013">
    <property type="protein sequence ID" value="KAJ3734570.1"/>
    <property type="molecule type" value="Genomic_DNA"/>
</dbReference>
<name>A0AA38JQD8_9AGAR</name>
<comment type="caution">
    <text evidence="1">The sequence shown here is derived from an EMBL/GenBank/DDBJ whole genome shotgun (WGS) entry which is preliminary data.</text>
</comment>
<protein>
    <submittedName>
        <fullName evidence="1">Uncharacterized protein</fullName>
    </submittedName>
</protein>
<evidence type="ECO:0000313" key="1">
    <source>
        <dbReference type="EMBL" id="KAJ3734570.1"/>
    </source>
</evidence>
<dbReference type="AlphaFoldDB" id="A0AA38JQD8"/>
<reference evidence="1" key="1">
    <citation type="submission" date="2022-08" db="EMBL/GenBank/DDBJ databases">
        <authorList>
            <consortium name="DOE Joint Genome Institute"/>
            <person name="Min B."/>
            <person name="Sierra-Patev S."/>
            <person name="Naranjo-Ortiz M."/>
            <person name="Looney B."/>
            <person name="Konkel Z."/>
            <person name="Slot J.C."/>
            <person name="Sakamoto Y."/>
            <person name="Steenwyk J.L."/>
            <person name="Rokas A."/>
            <person name="Carro J."/>
            <person name="Camarero S."/>
            <person name="Ferreira P."/>
            <person name="Molpeceres G."/>
            <person name="Ruiz-duenas F.J."/>
            <person name="Serrano A."/>
            <person name="Henrissat B."/>
            <person name="Drula E."/>
            <person name="Hughes K.W."/>
            <person name="Mata J.L."/>
            <person name="Ishikawa N.K."/>
            <person name="Vargas-Isla R."/>
            <person name="Ushijima S."/>
            <person name="Smith C.A."/>
            <person name="Ahrendt S."/>
            <person name="Andreopoulos W."/>
            <person name="He G."/>
            <person name="LaButti K."/>
            <person name="Lipzen A."/>
            <person name="Ng V."/>
            <person name="Riley R."/>
            <person name="Sandor L."/>
            <person name="Barry K."/>
            <person name="Martinez A.T."/>
            <person name="Xiao Y."/>
            <person name="Gibbons J.G."/>
            <person name="Terashima K."/>
            <person name="Hibbett D.S."/>
            <person name="Grigoriev I.V."/>
        </authorList>
    </citation>
    <scope>NUCLEOTIDE SEQUENCE</scope>
    <source>
        <strain evidence="1">ET3784</strain>
    </source>
</reference>
<reference evidence="1" key="2">
    <citation type="journal article" date="2023" name="Proc. Natl. Acad. Sci. U.S.A.">
        <title>A global phylogenomic analysis of the shiitake genus Lentinula.</title>
        <authorList>
            <person name="Sierra-Patev S."/>
            <person name="Min B."/>
            <person name="Naranjo-Ortiz M."/>
            <person name="Looney B."/>
            <person name="Konkel Z."/>
            <person name="Slot J.C."/>
            <person name="Sakamoto Y."/>
            <person name="Steenwyk J.L."/>
            <person name="Rokas A."/>
            <person name="Carro J."/>
            <person name="Camarero S."/>
            <person name="Ferreira P."/>
            <person name="Molpeceres G."/>
            <person name="Ruiz-Duenas F.J."/>
            <person name="Serrano A."/>
            <person name="Henrissat B."/>
            <person name="Drula E."/>
            <person name="Hughes K.W."/>
            <person name="Mata J.L."/>
            <person name="Ishikawa N.K."/>
            <person name="Vargas-Isla R."/>
            <person name="Ushijima S."/>
            <person name="Smith C.A."/>
            <person name="Donoghue J."/>
            <person name="Ahrendt S."/>
            <person name="Andreopoulos W."/>
            <person name="He G."/>
            <person name="LaButti K."/>
            <person name="Lipzen A."/>
            <person name="Ng V."/>
            <person name="Riley R."/>
            <person name="Sandor L."/>
            <person name="Barry K."/>
            <person name="Martinez A.T."/>
            <person name="Xiao Y."/>
            <person name="Gibbons J.G."/>
            <person name="Terashima K."/>
            <person name="Grigoriev I.V."/>
            <person name="Hibbett D."/>
        </authorList>
    </citation>
    <scope>NUCLEOTIDE SEQUENCE</scope>
    <source>
        <strain evidence="1">ET3784</strain>
    </source>
</reference>
<dbReference type="Proteomes" id="UP001176059">
    <property type="component" value="Unassembled WGS sequence"/>
</dbReference>
<keyword evidence="2" id="KW-1185">Reference proteome</keyword>
<evidence type="ECO:0000313" key="2">
    <source>
        <dbReference type="Proteomes" id="UP001176059"/>
    </source>
</evidence>
<proteinExistence type="predicted"/>
<gene>
    <name evidence="1" type="ORF">DFJ43DRAFT_993073</name>
</gene>